<reference evidence="7" key="1">
    <citation type="journal article" date="2020" name="Stud. Mycol.">
        <title>101 Dothideomycetes genomes: a test case for predicting lifestyles and emergence of pathogens.</title>
        <authorList>
            <person name="Haridas S."/>
            <person name="Albert R."/>
            <person name="Binder M."/>
            <person name="Bloem J."/>
            <person name="Labutti K."/>
            <person name="Salamov A."/>
            <person name="Andreopoulos B."/>
            <person name="Baker S."/>
            <person name="Barry K."/>
            <person name="Bills G."/>
            <person name="Bluhm B."/>
            <person name="Cannon C."/>
            <person name="Castanera R."/>
            <person name="Culley D."/>
            <person name="Daum C."/>
            <person name="Ezra D."/>
            <person name="Gonzalez J."/>
            <person name="Henrissat B."/>
            <person name="Kuo A."/>
            <person name="Liang C."/>
            <person name="Lipzen A."/>
            <person name="Lutzoni F."/>
            <person name="Magnuson J."/>
            <person name="Mondo S."/>
            <person name="Nolan M."/>
            <person name="Ohm R."/>
            <person name="Pangilinan J."/>
            <person name="Park H.-J."/>
            <person name="Ramirez L."/>
            <person name="Alfaro M."/>
            <person name="Sun H."/>
            <person name="Tritt A."/>
            <person name="Yoshinaga Y."/>
            <person name="Zwiers L.-H."/>
            <person name="Turgeon B."/>
            <person name="Goodwin S."/>
            <person name="Spatafora J."/>
            <person name="Crous P."/>
            <person name="Grigoriev I."/>
        </authorList>
    </citation>
    <scope>NUCLEOTIDE SEQUENCE</scope>
    <source>
        <strain evidence="7">CBS 113389</strain>
    </source>
</reference>
<dbReference type="GO" id="GO:0008202">
    <property type="term" value="P:steroid metabolic process"/>
    <property type="evidence" value="ECO:0007669"/>
    <property type="project" value="TreeGrafter"/>
</dbReference>
<dbReference type="GO" id="GO:0005737">
    <property type="term" value="C:cytoplasm"/>
    <property type="evidence" value="ECO:0007669"/>
    <property type="project" value="TreeGrafter"/>
</dbReference>
<dbReference type="RefSeq" id="XP_033593786.1">
    <property type="nucleotide sequence ID" value="XM_033730518.1"/>
</dbReference>
<evidence type="ECO:0000256" key="5">
    <source>
        <dbReference type="ARBA" id="ARBA00023136"/>
    </source>
</evidence>
<dbReference type="OrthoDB" id="415825at2759"/>
<gene>
    <name evidence="7" type="ORF">BDY17DRAFT_244318</name>
</gene>
<dbReference type="GO" id="GO:0000246">
    <property type="term" value="F:Delta24(24-1) sterol reductase activity"/>
    <property type="evidence" value="ECO:0007669"/>
    <property type="project" value="TreeGrafter"/>
</dbReference>
<dbReference type="InterPro" id="IPR016166">
    <property type="entry name" value="FAD-bd_PCMH"/>
</dbReference>
<evidence type="ECO:0000256" key="3">
    <source>
        <dbReference type="ARBA" id="ARBA00022692"/>
    </source>
</evidence>
<proteinExistence type="predicted"/>
<dbReference type="GO" id="GO:0016020">
    <property type="term" value="C:membrane"/>
    <property type="evidence" value="ECO:0007669"/>
    <property type="project" value="UniProtKB-SubCell"/>
</dbReference>
<dbReference type="Proteomes" id="UP000799767">
    <property type="component" value="Unassembled WGS sequence"/>
</dbReference>
<keyword evidence="4" id="KW-1133">Transmembrane helix</keyword>
<dbReference type="Pfam" id="PF01565">
    <property type="entry name" value="FAD_binding_4"/>
    <property type="match status" value="1"/>
</dbReference>
<dbReference type="GO" id="GO:0050614">
    <property type="term" value="F:Delta24-sterol reductase activity"/>
    <property type="evidence" value="ECO:0007669"/>
    <property type="project" value="UniProtKB-EC"/>
</dbReference>
<dbReference type="SUPFAM" id="SSF56176">
    <property type="entry name" value="FAD-binding/transporter-associated domain-like"/>
    <property type="match status" value="1"/>
</dbReference>
<dbReference type="Gene3D" id="3.30.465.10">
    <property type="match status" value="1"/>
</dbReference>
<dbReference type="EMBL" id="MU001631">
    <property type="protein sequence ID" value="KAF2487217.1"/>
    <property type="molecule type" value="Genomic_DNA"/>
</dbReference>
<dbReference type="InterPro" id="IPR036318">
    <property type="entry name" value="FAD-bd_PCMH-like_sf"/>
</dbReference>
<evidence type="ECO:0000256" key="2">
    <source>
        <dbReference type="ARBA" id="ARBA00012405"/>
    </source>
</evidence>
<dbReference type="PROSITE" id="PS51387">
    <property type="entry name" value="FAD_PCMH"/>
    <property type="match status" value="1"/>
</dbReference>
<comment type="subcellular location">
    <subcellularLocation>
        <location evidence="1">Membrane</location>
        <topology evidence="1">Single-pass membrane protein</topology>
    </subcellularLocation>
</comment>
<keyword evidence="5" id="KW-0472">Membrane</keyword>
<dbReference type="PANTHER" id="PTHR10801:SF10">
    <property type="entry name" value="FAD BINDING DOMAIN PROTEIN (AFU_ORTHOLOGUE AFUA_6G14300)"/>
    <property type="match status" value="1"/>
</dbReference>
<accession>A0A6A6Q768</accession>
<evidence type="ECO:0000256" key="4">
    <source>
        <dbReference type="ARBA" id="ARBA00022989"/>
    </source>
</evidence>
<evidence type="ECO:0000256" key="1">
    <source>
        <dbReference type="ARBA" id="ARBA00004167"/>
    </source>
</evidence>
<dbReference type="InterPro" id="IPR040165">
    <property type="entry name" value="Diminuto-like"/>
</dbReference>
<name>A0A6A6Q768_9PEZI</name>
<dbReference type="FunFam" id="3.30.465.10:FF:000031">
    <property type="entry name" value="FAD binding domain protein"/>
    <property type="match status" value="1"/>
</dbReference>
<dbReference type="InterPro" id="IPR016169">
    <property type="entry name" value="FAD-bd_PCMH_sub2"/>
</dbReference>
<keyword evidence="8" id="KW-1185">Reference proteome</keyword>
<dbReference type="InterPro" id="IPR006094">
    <property type="entry name" value="Oxid_FAD_bind_N"/>
</dbReference>
<keyword evidence="3" id="KW-0812">Transmembrane</keyword>
<feature type="domain" description="FAD-binding PCMH-type" evidence="6">
    <location>
        <begin position="1"/>
        <end position="169"/>
    </location>
</feature>
<dbReference type="GO" id="GO:0071949">
    <property type="term" value="F:FAD binding"/>
    <property type="evidence" value="ECO:0007669"/>
    <property type="project" value="InterPro"/>
</dbReference>
<dbReference type="AlphaFoldDB" id="A0A6A6Q768"/>
<evidence type="ECO:0000313" key="7">
    <source>
        <dbReference type="EMBL" id="KAF2487217.1"/>
    </source>
</evidence>
<dbReference type="EC" id="1.3.1.72" evidence="2"/>
<organism evidence="7 8">
    <name type="scientific">Neohortaea acidophila</name>
    <dbReference type="NCBI Taxonomy" id="245834"/>
    <lineage>
        <taxon>Eukaryota</taxon>
        <taxon>Fungi</taxon>
        <taxon>Dikarya</taxon>
        <taxon>Ascomycota</taxon>
        <taxon>Pezizomycotina</taxon>
        <taxon>Dothideomycetes</taxon>
        <taxon>Dothideomycetidae</taxon>
        <taxon>Mycosphaerellales</taxon>
        <taxon>Teratosphaeriaceae</taxon>
        <taxon>Neohortaea</taxon>
    </lineage>
</organism>
<sequence>MDEHRQEVERIAARVRSFYNRKEKFRIYHGSTNSTRKSAMTKDPRTVVDTSKLKHVVHVNQETRTVMVEPNVPMDRLVEETLKYGLVPPVVMEFPGITVGGGYSGTSGESSSFKHGFFDQTLKQVEMVLADGEVIAASAEEHGDLFRGAAGAVGTLGVTTMVEIQLRPATKFVETTYHPVFSMEQAVEKLRDFTARQDEFDYIDGIMFSPTSGAIVTGRMTDHPQSGLTVQRFSAAKDPWFYLHVKDRIAGRTAPVSDAVPLPDYLFRYDRGGFWVGSEPFNYFTGMPFNPLTRWWLDDFLHTRMLYNALQASGQSERMIIQDLALPYDTAAEFVQRMDALLGIWPLWLCPLKQSPHKTMHPHFNEYEADGKTLKPMLNIGLWGRAPPTHAAFIQANRAVEQTLRELRGMKWLYAQTYSSEPQFWADFDRAWYDDLRAKYRATSLPTVYEKVRVDVEAEDQARHSRGFKQRVLDVWPLSGLYGIKKAIDSGDYLGARSSAWKDWVPRA</sequence>
<dbReference type="PANTHER" id="PTHR10801">
    <property type="entry name" value="24-DEHYDROCHOLESTEROL REDUCTASE"/>
    <property type="match status" value="1"/>
</dbReference>
<dbReference type="GeneID" id="54471520"/>
<evidence type="ECO:0000259" key="6">
    <source>
        <dbReference type="PROSITE" id="PS51387"/>
    </source>
</evidence>
<protein>
    <recommendedName>
        <fullName evidence="2">Delta(24)-sterol reductase</fullName>
        <ecNumber evidence="2">1.3.1.72</ecNumber>
    </recommendedName>
</protein>
<evidence type="ECO:0000313" key="8">
    <source>
        <dbReference type="Proteomes" id="UP000799767"/>
    </source>
</evidence>